<reference evidence="10 11" key="1">
    <citation type="submission" date="2022-05" db="EMBL/GenBank/DDBJ databases">
        <title>Microbulbifer sp. nov., isolated from sponge.</title>
        <authorList>
            <person name="Gao L."/>
        </authorList>
    </citation>
    <scope>NUCLEOTIDE SEQUENCE [LARGE SCALE GENOMIC DNA]</scope>
    <source>
        <strain evidence="10 11">MI-G</strain>
    </source>
</reference>
<dbReference type="Pfam" id="PF08206">
    <property type="entry name" value="OB_RNB"/>
    <property type="match status" value="1"/>
</dbReference>
<dbReference type="Proteomes" id="UP001321520">
    <property type="component" value="Chromosome"/>
</dbReference>
<organism evidence="10 11">
    <name type="scientific">Microbulbifer spongiae</name>
    <dbReference type="NCBI Taxonomy" id="2944933"/>
    <lineage>
        <taxon>Bacteria</taxon>
        <taxon>Pseudomonadati</taxon>
        <taxon>Pseudomonadota</taxon>
        <taxon>Gammaproteobacteria</taxon>
        <taxon>Cellvibrionales</taxon>
        <taxon>Microbulbiferaceae</taxon>
        <taxon>Microbulbifer</taxon>
    </lineage>
</organism>
<dbReference type="SMART" id="SM00316">
    <property type="entry name" value="S1"/>
    <property type="match status" value="2"/>
</dbReference>
<dbReference type="InterPro" id="IPR050180">
    <property type="entry name" value="RNR_Ribonuclease"/>
</dbReference>
<accession>A0ABY9EFM8</accession>
<dbReference type="EMBL" id="CP098023">
    <property type="protein sequence ID" value="WKD51477.1"/>
    <property type="molecule type" value="Genomic_DNA"/>
</dbReference>
<evidence type="ECO:0000256" key="7">
    <source>
        <dbReference type="ARBA" id="ARBA00022839"/>
    </source>
</evidence>
<name>A0ABY9EFM8_9GAMM</name>
<dbReference type="SUPFAM" id="SSF50249">
    <property type="entry name" value="Nucleic acid-binding proteins"/>
    <property type="match status" value="4"/>
</dbReference>
<dbReference type="InterPro" id="IPR001900">
    <property type="entry name" value="RNase_II/R"/>
</dbReference>
<sequence length="655" mass="72976">MLNADALKQLSQLKTDIRSSKEFAEGQVRGSNGKFGFVVLVDGREAFLPPNEMERVFPGDRVRVSLTEGPKGKLSAELDVLLESELDYLVGQYIQRGQGHFIQPTQHSLTRWIFLPPKARGKAQPGDFIACRVNRHPFKDGRAQARVTSVIGKPEMPGIEHAYTIAQYQLPEQFGPAAQKQSETLAGQLASVIAERTDLSELGFVTIDAESTQDMDDALAVTPREDGWTLHTAIADPSSVIGQDSPLDKEAFKRAHSLYLPGETLPMLPHNLCEDLVSLIPGELRPVLVVHIDINRDGSISGSHYEFAAIRSQYKLSYTQVSGFLEGDDTAVPEAQRESLRNLAATYKARATYRSTHSLAMEDRPEYEIWLDSQRKIARIERQERNIAQRIVEEAMLATNISIGAKLAERQQGCFSVHLGFRKERMGEVKSLLKALLPEYAEKDLGQLEHYLALVKHLESQDDSQLLNLLAVLKRMLRPGLLDNKVGAHLGLGLPAYATVTSPIRKYNDLYNHRVLHAAIQQGNTPDLNDVHIEALQNSLVRGRQARRALEQWLYAQFMQDKIGNTYAGKITLVTGAGLGVRIDQFGIDGFVRMNGDKKNLPTFDGKHLTLTHNEQSFQLEQAVVVKVSSVNVDKRRIAFELVLENVQANSAAKK</sequence>
<dbReference type="InterPro" id="IPR004476">
    <property type="entry name" value="RNase_II/RNase_R"/>
</dbReference>
<dbReference type="Pfam" id="PF00575">
    <property type="entry name" value="S1"/>
    <property type="match status" value="1"/>
</dbReference>
<dbReference type="InterPro" id="IPR012340">
    <property type="entry name" value="NA-bd_OB-fold"/>
</dbReference>
<comment type="catalytic activity">
    <reaction evidence="1">
        <text>Exonucleolytic cleavage in the 3'- to 5'-direction to yield nucleoside 5'-phosphates.</text>
        <dbReference type="EC" id="3.1.13.1"/>
    </reaction>
</comment>
<evidence type="ECO:0000256" key="4">
    <source>
        <dbReference type="ARBA" id="ARBA00022490"/>
    </source>
</evidence>
<evidence type="ECO:0000259" key="9">
    <source>
        <dbReference type="PROSITE" id="PS50126"/>
    </source>
</evidence>
<protein>
    <recommendedName>
        <fullName evidence="3">exoribonuclease II</fullName>
        <ecNumber evidence="3">3.1.13.1</ecNumber>
    </recommendedName>
</protein>
<dbReference type="EC" id="3.1.13.1" evidence="3"/>
<proteinExistence type="predicted"/>
<dbReference type="PANTHER" id="PTHR23355:SF37">
    <property type="entry name" value="EXORIBONUCLEASE 2"/>
    <property type="match status" value="1"/>
</dbReference>
<dbReference type="PROSITE" id="PS50126">
    <property type="entry name" value="S1"/>
    <property type="match status" value="1"/>
</dbReference>
<dbReference type="SMART" id="SM00955">
    <property type="entry name" value="RNB"/>
    <property type="match status" value="1"/>
</dbReference>
<evidence type="ECO:0000313" key="10">
    <source>
        <dbReference type="EMBL" id="WKD51477.1"/>
    </source>
</evidence>
<dbReference type="Gene3D" id="2.40.50.140">
    <property type="entry name" value="Nucleic acid-binding proteins"/>
    <property type="match status" value="2"/>
</dbReference>
<feature type="domain" description="S1 motif" evidence="9">
    <location>
        <begin position="564"/>
        <end position="643"/>
    </location>
</feature>
<evidence type="ECO:0000256" key="3">
    <source>
        <dbReference type="ARBA" id="ARBA00012163"/>
    </source>
</evidence>
<keyword evidence="5" id="KW-0540">Nuclease</keyword>
<evidence type="ECO:0000256" key="1">
    <source>
        <dbReference type="ARBA" id="ARBA00001849"/>
    </source>
</evidence>
<evidence type="ECO:0000256" key="8">
    <source>
        <dbReference type="ARBA" id="ARBA00022884"/>
    </source>
</evidence>
<keyword evidence="6" id="KW-0378">Hydrolase</keyword>
<dbReference type="InterPro" id="IPR013223">
    <property type="entry name" value="RNase_B_OB_dom"/>
</dbReference>
<dbReference type="Pfam" id="PF17876">
    <property type="entry name" value="CSD2"/>
    <property type="match status" value="1"/>
</dbReference>
<dbReference type="Pfam" id="PF00773">
    <property type="entry name" value="RNB"/>
    <property type="match status" value="1"/>
</dbReference>
<dbReference type="PANTHER" id="PTHR23355">
    <property type="entry name" value="RIBONUCLEASE"/>
    <property type="match status" value="1"/>
</dbReference>
<comment type="subcellular location">
    <subcellularLocation>
        <location evidence="2">Cytoplasm</location>
    </subcellularLocation>
</comment>
<keyword evidence="7" id="KW-0269">Exonuclease</keyword>
<keyword evidence="4" id="KW-0963">Cytoplasm</keyword>
<evidence type="ECO:0000256" key="6">
    <source>
        <dbReference type="ARBA" id="ARBA00022801"/>
    </source>
</evidence>
<dbReference type="NCBIfam" id="TIGR00358">
    <property type="entry name" value="3_prime_RNase"/>
    <property type="match status" value="1"/>
</dbReference>
<dbReference type="InterPro" id="IPR040476">
    <property type="entry name" value="CSD2"/>
</dbReference>
<evidence type="ECO:0000256" key="5">
    <source>
        <dbReference type="ARBA" id="ARBA00022722"/>
    </source>
</evidence>
<evidence type="ECO:0000256" key="2">
    <source>
        <dbReference type="ARBA" id="ARBA00004496"/>
    </source>
</evidence>
<evidence type="ECO:0000313" key="11">
    <source>
        <dbReference type="Proteomes" id="UP001321520"/>
    </source>
</evidence>
<dbReference type="InterPro" id="IPR003029">
    <property type="entry name" value="S1_domain"/>
</dbReference>
<keyword evidence="8" id="KW-0694">RNA-binding</keyword>
<dbReference type="RefSeq" id="WP_301418788.1">
    <property type="nucleotide sequence ID" value="NZ_CP098023.1"/>
</dbReference>
<keyword evidence="11" id="KW-1185">Reference proteome</keyword>
<gene>
    <name evidence="10" type="ORF">M8T91_08685</name>
</gene>